<feature type="transmembrane region" description="Helical" evidence="1">
    <location>
        <begin position="115"/>
        <end position="132"/>
    </location>
</feature>
<comment type="caution">
    <text evidence="2">The sequence shown here is derived from an EMBL/GenBank/DDBJ whole genome shotgun (WGS) entry which is preliminary data.</text>
</comment>
<dbReference type="Pfam" id="PF04018">
    <property type="entry name" value="VCA0040-like"/>
    <property type="match status" value="1"/>
</dbReference>
<keyword evidence="1" id="KW-0812">Transmembrane</keyword>
<evidence type="ECO:0000313" key="3">
    <source>
        <dbReference type="Proteomes" id="UP001285244"/>
    </source>
</evidence>
<evidence type="ECO:0000313" key="2">
    <source>
        <dbReference type="EMBL" id="MDX8417605.1"/>
    </source>
</evidence>
<sequence length="295" mass="32081">MLKDNVNGFFMALADSVPGVSGGTVAFILGFYDQFIGSIDQFIFGDLPHKKKAFSYLFRLGIGWLVGMGLAVLVLNALFEQNIHFVSSLFIGFILGSLPIVCMEEREALHHLKKGIPYLIFGIALIFGITYLNTQMQATAMDLSHFSIGLGIQLFLIGMVAISAMFLPGVSGSTILLIFGVYMPMMNALKELMQFHLVYLPAIIIFIFGILAGAASVVRLIQAGLENHRPQMIYFILGMMAASLYAVKMGPTTLRVPQVPLTGSNFHIVACLIGIALVVGMHIRSVALSTDTPLD</sequence>
<feature type="transmembrane region" description="Helical" evidence="1">
    <location>
        <begin position="233"/>
        <end position="254"/>
    </location>
</feature>
<feature type="transmembrane region" description="Helical" evidence="1">
    <location>
        <begin position="266"/>
        <end position="287"/>
    </location>
</feature>
<evidence type="ECO:0000256" key="1">
    <source>
        <dbReference type="SAM" id="Phobius"/>
    </source>
</evidence>
<protein>
    <submittedName>
        <fullName evidence="2">DUF368 domain-containing protein</fullName>
    </submittedName>
</protein>
<dbReference type="EMBL" id="JALBUS010000009">
    <property type="protein sequence ID" value="MDX8417605.1"/>
    <property type="molecule type" value="Genomic_DNA"/>
</dbReference>
<dbReference type="InterPro" id="IPR007163">
    <property type="entry name" value="VCA0040-like"/>
</dbReference>
<keyword evidence="1" id="KW-1133">Transmembrane helix</keyword>
<name>A0ABU4WM28_9FIRM</name>
<proteinExistence type="predicted"/>
<gene>
    <name evidence="2" type="ORF">MOZ64_07085</name>
</gene>
<dbReference type="Proteomes" id="UP001285244">
    <property type="component" value="Unassembled WGS sequence"/>
</dbReference>
<accession>A0ABU4WM28</accession>
<keyword evidence="3" id="KW-1185">Reference proteome</keyword>
<feature type="transmembrane region" description="Helical" evidence="1">
    <location>
        <begin position="85"/>
        <end position="103"/>
    </location>
</feature>
<keyword evidence="1" id="KW-0472">Membrane</keyword>
<organism evidence="2 3">
    <name type="scientific">Absicoccus intestinalis</name>
    <dbReference type="NCBI Taxonomy" id="2926319"/>
    <lineage>
        <taxon>Bacteria</taxon>
        <taxon>Bacillati</taxon>
        <taxon>Bacillota</taxon>
        <taxon>Erysipelotrichia</taxon>
        <taxon>Erysipelotrichales</taxon>
        <taxon>Erysipelotrichaceae</taxon>
        <taxon>Absicoccus</taxon>
    </lineage>
</organism>
<dbReference type="PANTHER" id="PTHR37308">
    <property type="entry name" value="INTEGRAL MEMBRANE PROTEIN"/>
    <property type="match status" value="1"/>
</dbReference>
<feature type="transmembrane region" description="Helical" evidence="1">
    <location>
        <begin position="152"/>
        <end position="185"/>
    </location>
</feature>
<reference evidence="2 3" key="1">
    <citation type="submission" date="2022-03" db="EMBL/GenBank/DDBJ databases">
        <title>Novel taxa within the pig intestine.</title>
        <authorList>
            <person name="Wylensek D."/>
            <person name="Bishof K."/>
            <person name="Afrizal A."/>
            <person name="Clavel T."/>
        </authorList>
    </citation>
    <scope>NUCLEOTIDE SEQUENCE [LARGE SCALE GENOMIC DNA]</scope>
    <source>
        <strain evidence="2 3">Cla-KB-P134</strain>
    </source>
</reference>
<feature type="transmembrane region" description="Helical" evidence="1">
    <location>
        <begin position="197"/>
        <end position="221"/>
    </location>
</feature>
<feature type="transmembrane region" description="Helical" evidence="1">
    <location>
        <begin position="20"/>
        <end position="44"/>
    </location>
</feature>
<feature type="transmembrane region" description="Helical" evidence="1">
    <location>
        <begin position="56"/>
        <end position="79"/>
    </location>
</feature>
<dbReference type="PANTHER" id="PTHR37308:SF1">
    <property type="entry name" value="POLYPRENYL-PHOSPHATE TRANSPORTER"/>
    <property type="match status" value="1"/>
</dbReference>
<dbReference type="RefSeq" id="WP_320325890.1">
    <property type="nucleotide sequence ID" value="NZ_JALBUS010000009.1"/>
</dbReference>